<reference evidence="8 9" key="1">
    <citation type="journal article" date="2019" name="Mol. Biol. Evol.">
        <title>Blast fungal genomes show frequent chromosomal changes, gene gains and losses, and effector gene turnover.</title>
        <authorList>
            <person name="Gomez Luciano L.B."/>
            <person name="Jason Tsai I."/>
            <person name="Chuma I."/>
            <person name="Tosa Y."/>
            <person name="Chen Y.H."/>
            <person name="Li J.Y."/>
            <person name="Li M.Y."/>
            <person name="Jade Lu M.Y."/>
            <person name="Nakayashiki H."/>
            <person name="Li W.H."/>
        </authorList>
    </citation>
    <scope>NUCLEOTIDE SEQUENCE [LARGE SCALE GENOMIC DNA]</scope>
    <source>
        <strain evidence="8">MZ5-1-6</strain>
    </source>
</reference>
<dbReference type="Pfam" id="PF07992">
    <property type="entry name" value="Pyr_redox_2"/>
    <property type="match status" value="1"/>
</dbReference>
<evidence type="ECO:0000313" key="8">
    <source>
        <dbReference type="EMBL" id="QBZ65170.1"/>
    </source>
</evidence>
<name>A0A4P7NS45_PYROR</name>
<keyword evidence="5" id="KW-0521">NADP</keyword>
<gene>
    <name evidence="8" type="ORF">PoMZ_06875</name>
</gene>
<evidence type="ECO:0000256" key="4">
    <source>
        <dbReference type="ARBA" id="ARBA00022827"/>
    </source>
</evidence>
<evidence type="ECO:0000256" key="6">
    <source>
        <dbReference type="ARBA" id="ARBA00023002"/>
    </source>
</evidence>
<comment type="similarity">
    <text evidence="2">Belongs to the FAD-binding monooxygenase family.</text>
</comment>
<keyword evidence="3" id="KW-0285">Flavoprotein</keyword>
<dbReference type="InterPro" id="IPR036188">
    <property type="entry name" value="FAD/NAD-bd_sf"/>
</dbReference>
<dbReference type="InterPro" id="IPR023753">
    <property type="entry name" value="FAD/NAD-binding_dom"/>
</dbReference>
<evidence type="ECO:0000259" key="7">
    <source>
        <dbReference type="Pfam" id="PF07992"/>
    </source>
</evidence>
<feature type="domain" description="FAD/NAD(P)-binding" evidence="7">
    <location>
        <begin position="95"/>
        <end position="292"/>
    </location>
</feature>
<dbReference type="Gene3D" id="3.50.50.60">
    <property type="entry name" value="FAD/NAD(P)-binding domain"/>
    <property type="match status" value="3"/>
</dbReference>
<dbReference type="GO" id="GO:0016491">
    <property type="term" value="F:oxidoreductase activity"/>
    <property type="evidence" value="ECO:0007669"/>
    <property type="project" value="UniProtKB-KW"/>
</dbReference>
<keyword evidence="4" id="KW-0274">FAD</keyword>
<evidence type="ECO:0000256" key="5">
    <source>
        <dbReference type="ARBA" id="ARBA00022857"/>
    </source>
</evidence>
<organism evidence="8 9">
    <name type="scientific">Pyricularia oryzae</name>
    <name type="common">Rice blast fungus</name>
    <name type="synonym">Magnaporthe oryzae</name>
    <dbReference type="NCBI Taxonomy" id="318829"/>
    <lineage>
        <taxon>Eukaryota</taxon>
        <taxon>Fungi</taxon>
        <taxon>Dikarya</taxon>
        <taxon>Ascomycota</taxon>
        <taxon>Pezizomycotina</taxon>
        <taxon>Sordariomycetes</taxon>
        <taxon>Sordariomycetidae</taxon>
        <taxon>Magnaporthales</taxon>
        <taxon>Pyriculariaceae</taxon>
        <taxon>Pyricularia</taxon>
    </lineage>
</organism>
<evidence type="ECO:0000256" key="2">
    <source>
        <dbReference type="ARBA" id="ARBA00010139"/>
    </source>
</evidence>
<evidence type="ECO:0000313" key="9">
    <source>
        <dbReference type="Proteomes" id="UP000294847"/>
    </source>
</evidence>
<dbReference type="EMBL" id="CP034209">
    <property type="protein sequence ID" value="QBZ65170.1"/>
    <property type="molecule type" value="Genomic_DNA"/>
</dbReference>
<keyword evidence="6" id="KW-0560">Oxidoreductase</keyword>
<proteinExistence type="inferred from homology"/>
<dbReference type="Proteomes" id="UP000294847">
    <property type="component" value="Chromosome 6"/>
</dbReference>
<dbReference type="SUPFAM" id="SSF51905">
    <property type="entry name" value="FAD/NAD(P)-binding domain"/>
    <property type="match status" value="2"/>
</dbReference>
<evidence type="ECO:0000256" key="3">
    <source>
        <dbReference type="ARBA" id="ARBA00022630"/>
    </source>
</evidence>
<dbReference type="AlphaFoldDB" id="A0A4P7NS45"/>
<evidence type="ECO:0000256" key="1">
    <source>
        <dbReference type="ARBA" id="ARBA00001974"/>
    </source>
</evidence>
<dbReference type="InterPro" id="IPR050775">
    <property type="entry name" value="FAD-binding_Monooxygenases"/>
</dbReference>
<accession>A0A4P7NS45</accession>
<sequence length="647" mass="72082">MALEEIKERYEAERLKRFRPEMDKQYIDTRADEFPKSLVRDPWIDYDAIAASEPPVVDGGEVKVLILGAGHNGLLQAYRIIEAGISVYDMCIVEIGGGFGGTWYWNRYPGLMCDVEGYTYMPLLEEFGYMPKHRYSYGQEIRGQSERIARRTGLDERALLGTRVNSQVWDEKAGRWVVAMTQDLGPKHGKRTFTVKAQYVVAATGVFPMPKIPRLPGLDECMAANKLKIIHTSRWDYEYTGGSQAVQDLVNLKDKTVVVVGTGATAIQVVPAVAKWAKHLYVVQRTPSYVGPRGQKETDPKTWKKEVAYKKGWQRERVINFNQLLTREEPYLGKDLVDDGWTHTPAGAGLIGSRAKGIISPDKISEHIDEMLAVDDARTKFVRDHIQKTVKNPETAEKLKPWYPSWCKRPAFHDDYLLAFNRDNVTLIDTDGKGMGGYEDDGIIVNGEKLQVDVLILATGFTSTSNLVVDERMGTVVKGANGRDLGEYWTAKEFLTPHMGVGMRDFPNMFAFVSSGSGSSYNLTSSLDITSRLTAHIITTAEKQAGNSAADKVVVRATREGQEKHSTEVRKRAAWYADLGICTPSYFTGEGVSLIQPDTPEERLAKANHAGWGTGPVDWLEYAEKWMAEGIEGFEVTLAGGSNGLAK</sequence>
<dbReference type="PANTHER" id="PTHR43098:SF2">
    <property type="entry name" value="FAD-BINDING MONOOXYGENASE AUSB-RELATED"/>
    <property type="match status" value="1"/>
</dbReference>
<dbReference type="PANTHER" id="PTHR43098">
    <property type="entry name" value="L-ORNITHINE N(5)-MONOOXYGENASE-RELATED"/>
    <property type="match status" value="1"/>
</dbReference>
<comment type="cofactor">
    <cofactor evidence="1">
        <name>FAD</name>
        <dbReference type="ChEBI" id="CHEBI:57692"/>
    </cofactor>
</comment>
<protein>
    <recommendedName>
        <fullName evidence="7">FAD/NAD(P)-binding domain-containing protein</fullName>
    </recommendedName>
</protein>